<dbReference type="PANTHER" id="PTHR46555:SF1">
    <property type="entry name" value="UBIQUITIN-LIKE PROTEIN 4A"/>
    <property type="match status" value="1"/>
</dbReference>
<dbReference type="InterPro" id="IPR029071">
    <property type="entry name" value="Ubiquitin-like_domsf"/>
</dbReference>
<name>A0A9P0JPQ1_ACAOB</name>
<dbReference type="Gene3D" id="3.10.20.90">
    <property type="entry name" value="Phosphatidylinositol 3-kinase Catalytic Subunit, Chain A, domain 1"/>
    <property type="match status" value="1"/>
</dbReference>
<dbReference type="OrthoDB" id="417450at2759"/>
<dbReference type="GO" id="GO:0051087">
    <property type="term" value="F:protein-folding chaperone binding"/>
    <property type="evidence" value="ECO:0007669"/>
    <property type="project" value="TreeGrafter"/>
</dbReference>
<dbReference type="SUPFAM" id="SSF54236">
    <property type="entry name" value="Ubiquitin-like"/>
    <property type="match status" value="1"/>
</dbReference>
<sequence length="128" mass="14737">MKLTVKNLKGGSCLVDVTEKTTILELKKMIEKDIKIPAAQQTLVLMGKSLQDEKRIEDYPKVKDGTKLYVAEKKPETLNSALNRFLQKYYSDEQCKLIVDEFMRNFHNKIDSLSLDDLERLAKAEIQS</sequence>
<evidence type="ECO:0000256" key="1">
    <source>
        <dbReference type="ARBA" id="ARBA00004514"/>
    </source>
</evidence>
<keyword evidence="2" id="KW-0963">Cytoplasm</keyword>
<evidence type="ECO:0000259" key="3">
    <source>
        <dbReference type="PROSITE" id="PS50053"/>
    </source>
</evidence>
<protein>
    <recommendedName>
        <fullName evidence="3">Ubiquitin-like domain-containing protein</fullName>
    </recommendedName>
</protein>
<comment type="caution">
    <text evidence="4">The sequence shown here is derived from an EMBL/GenBank/DDBJ whole genome shotgun (WGS) entry which is preliminary data.</text>
</comment>
<keyword evidence="5" id="KW-1185">Reference proteome</keyword>
<gene>
    <name evidence="4" type="ORF">ACAOBT_LOCUS616</name>
</gene>
<dbReference type="InterPro" id="IPR047154">
    <property type="entry name" value="UBL4A-like"/>
</dbReference>
<dbReference type="InterPro" id="IPR000626">
    <property type="entry name" value="Ubiquitin-like_dom"/>
</dbReference>
<organism evidence="4 5">
    <name type="scientific">Acanthoscelides obtectus</name>
    <name type="common">Bean weevil</name>
    <name type="synonym">Bruchus obtectus</name>
    <dbReference type="NCBI Taxonomy" id="200917"/>
    <lineage>
        <taxon>Eukaryota</taxon>
        <taxon>Metazoa</taxon>
        <taxon>Ecdysozoa</taxon>
        <taxon>Arthropoda</taxon>
        <taxon>Hexapoda</taxon>
        <taxon>Insecta</taxon>
        <taxon>Pterygota</taxon>
        <taxon>Neoptera</taxon>
        <taxon>Endopterygota</taxon>
        <taxon>Coleoptera</taxon>
        <taxon>Polyphaga</taxon>
        <taxon>Cucujiformia</taxon>
        <taxon>Chrysomeloidea</taxon>
        <taxon>Chrysomelidae</taxon>
        <taxon>Bruchinae</taxon>
        <taxon>Bruchini</taxon>
        <taxon>Acanthoscelides</taxon>
    </lineage>
</organism>
<reference evidence="4" key="1">
    <citation type="submission" date="2022-03" db="EMBL/GenBank/DDBJ databases">
        <authorList>
            <person name="Sayadi A."/>
        </authorList>
    </citation>
    <scope>NUCLEOTIDE SEQUENCE</scope>
</reference>
<evidence type="ECO:0000313" key="5">
    <source>
        <dbReference type="Proteomes" id="UP001152888"/>
    </source>
</evidence>
<feature type="domain" description="Ubiquitin-like" evidence="3">
    <location>
        <begin position="1"/>
        <end position="59"/>
    </location>
</feature>
<dbReference type="GO" id="GO:0071818">
    <property type="term" value="C:BAT3 complex"/>
    <property type="evidence" value="ECO:0007669"/>
    <property type="project" value="TreeGrafter"/>
</dbReference>
<comment type="subcellular location">
    <subcellularLocation>
        <location evidence="1">Cytoplasm</location>
        <location evidence="1">Cytosol</location>
    </subcellularLocation>
</comment>
<dbReference type="Proteomes" id="UP001152888">
    <property type="component" value="Unassembled WGS sequence"/>
</dbReference>
<dbReference type="PROSITE" id="PS00299">
    <property type="entry name" value="UBIQUITIN_1"/>
    <property type="match status" value="1"/>
</dbReference>
<dbReference type="InterPro" id="IPR019954">
    <property type="entry name" value="Ubiquitin_CS"/>
</dbReference>
<evidence type="ECO:0000256" key="2">
    <source>
        <dbReference type="ARBA" id="ARBA00022490"/>
    </source>
</evidence>
<dbReference type="EMBL" id="CAKOFQ010006655">
    <property type="protein sequence ID" value="CAH1954575.1"/>
    <property type="molecule type" value="Genomic_DNA"/>
</dbReference>
<proteinExistence type="predicted"/>
<accession>A0A9P0JPQ1</accession>
<dbReference type="PANTHER" id="PTHR46555">
    <property type="entry name" value="UBIQUITIN-LIKE PROTEIN 4A"/>
    <property type="match status" value="1"/>
</dbReference>
<dbReference type="Pfam" id="PF00240">
    <property type="entry name" value="ubiquitin"/>
    <property type="match status" value="1"/>
</dbReference>
<evidence type="ECO:0000313" key="4">
    <source>
        <dbReference type="EMBL" id="CAH1954575.1"/>
    </source>
</evidence>
<dbReference type="PROSITE" id="PS50053">
    <property type="entry name" value="UBIQUITIN_2"/>
    <property type="match status" value="1"/>
</dbReference>
<dbReference type="GO" id="GO:0006620">
    <property type="term" value="P:post-translational protein targeting to endoplasmic reticulum membrane"/>
    <property type="evidence" value="ECO:0007669"/>
    <property type="project" value="InterPro"/>
</dbReference>
<dbReference type="AlphaFoldDB" id="A0A9P0JPQ1"/>
<dbReference type="SMART" id="SM00213">
    <property type="entry name" value="UBQ"/>
    <property type="match status" value="1"/>
</dbReference>
<dbReference type="GO" id="GO:0071816">
    <property type="term" value="P:tail-anchored membrane protein insertion into ER membrane"/>
    <property type="evidence" value="ECO:0007669"/>
    <property type="project" value="TreeGrafter"/>
</dbReference>